<evidence type="ECO:0000313" key="1">
    <source>
        <dbReference type="EMBL" id="KIK07776.1"/>
    </source>
</evidence>
<dbReference type="Proteomes" id="UP000054477">
    <property type="component" value="Unassembled WGS sequence"/>
</dbReference>
<keyword evidence="2" id="KW-1185">Reference proteome</keyword>
<accession>A0A0C9XRZ1</accession>
<sequence length="51" mass="5821">MITMDDSGNPTAQHGYVGVREPNFQKAEMMKFQKQKITLLVLYHSPKLLGQ</sequence>
<evidence type="ECO:0000313" key="2">
    <source>
        <dbReference type="Proteomes" id="UP000054477"/>
    </source>
</evidence>
<proteinExistence type="predicted"/>
<reference evidence="1 2" key="1">
    <citation type="submission" date="2014-04" db="EMBL/GenBank/DDBJ databases">
        <authorList>
            <consortium name="DOE Joint Genome Institute"/>
            <person name="Kuo A."/>
            <person name="Kohler A."/>
            <person name="Nagy L.G."/>
            <person name="Floudas D."/>
            <person name="Copeland A."/>
            <person name="Barry K.W."/>
            <person name="Cichocki N."/>
            <person name="Veneault-Fourrey C."/>
            <person name="LaButti K."/>
            <person name="Lindquist E.A."/>
            <person name="Lipzen A."/>
            <person name="Lundell T."/>
            <person name="Morin E."/>
            <person name="Murat C."/>
            <person name="Sun H."/>
            <person name="Tunlid A."/>
            <person name="Henrissat B."/>
            <person name="Grigoriev I.V."/>
            <person name="Hibbett D.S."/>
            <person name="Martin F."/>
            <person name="Nordberg H.P."/>
            <person name="Cantor M.N."/>
            <person name="Hua S.X."/>
        </authorList>
    </citation>
    <scope>NUCLEOTIDE SEQUENCE [LARGE SCALE GENOMIC DNA]</scope>
    <source>
        <strain evidence="1 2">LaAM-08-1</strain>
    </source>
</reference>
<gene>
    <name evidence="1" type="ORF">K443DRAFT_150559</name>
</gene>
<organism evidence="1 2">
    <name type="scientific">Laccaria amethystina LaAM-08-1</name>
    <dbReference type="NCBI Taxonomy" id="1095629"/>
    <lineage>
        <taxon>Eukaryota</taxon>
        <taxon>Fungi</taxon>
        <taxon>Dikarya</taxon>
        <taxon>Basidiomycota</taxon>
        <taxon>Agaricomycotina</taxon>
        <taxon>Agaricomycetes</taxon>
        <taxon>Agaricomycetidae</taxon>
        <taxon>Agaricales</taxon>
        <taxon>Agaricineae</taxon>
        <taxon>Hydnangiaceae</taxon>
        <taxon>Laccaria</taxon>
    </lineage>
</organism>
<dbReference type="AlphaFoldDB" id="A0A0C9XRZ1"/>
<dbReference type="EMBL" id="KN838545">
    <property type="protein sequence ID" value="KIK07776.1"/>
    <property type="molecule type" value="Genomic_DNA"/>
</dbReference>
<name>A0A0C9XRZ1_9AGAR</name>
<protein>
    <submittedName>
        <fullName evidence="1">Uncharacterized protein</fullName>
    </submittedName>
</protein>
<reference evidence="2" key="2">
    <citation type="submission" date="2015-01" db="EMBL/GenBank/DDBJ databases">
        <title>Evolutionary Origins and Diversification of the Mycorrhizal Mutualists.</title>
        <authorList>
            <consortium name="DOE Joint Genome Institute"/>
            <consortium name="Mycorrhizal Genomics Consortium"/>
            <person name="Kohler A."/>
            <person name="Kuo A."/>
            <person name="Nagy L.G."/>
            <person name="Floudas D."/>
            <person name="Copeland A."/>
            <person name="Barry K.W."/>
            <person name="Cichocki N."/>
            <person name="Veneault-Fourrey C."/>
            <person name="LaButti K."/>
            <person name="Lindquist E.A."/>
            <person name="Lipzen A."/>
            <person name="Lundell T."/>
            <person name="Morin E."/>
            <person name="Murat C."/>
            <person name="Riley R."/>
            <person name="Ohm R."/>
            <person name="Sun H."/>
            <person name="Tunlid A."/>
            <person name="Henrissat B."/>
            <person name="Grigoriev I.V."/>
            <person name="Hibbett D.S."/>
            <person name="Martin F."/>
        </authorList>
    </citation>
    <scope>NUCLEOTIDE SEQUENCE [LARGE SCALE GENOMIC DNA]</scope>
    <source>
        <strain evidence="2">LaAM-08-1</strain>
    </source>
</reference>
<dbReference type="HOGENOM" id="CLU_3106704_0_0_1"/>